<dbReference type="AlphaFoldDB" id="A0A371G7I8"/>
<accession>A0A371G7I8</accession>
<dbReference type="STRING" id="157652.A0A371G7I8"/>
<evidence type="ECO:0000256" key="1">
    <source>
        <dbReference type="SAM" id="MobiDB-lite"/>
    </source>
</evidence>
<feature type="region of interest" description="Disordered" evidence="1">
    <location>
        <begin position="170"/>
        <end position="192"/>
    </location>
</feature>
<dbReference type="Gene3D" id="3.50.50.60">
    <property type="entry name" value="FAD/NAD(P)-binding domain"/>
    <property type="match status" value="1"/>
</dbReference>
<dbReference type="Pfam" id="PF13450">
    <property type="entry name" value="NAD_binding_8"/>
    <property type="match status" value="1"/>
</dbReference>
<evidence type="ECO:0000313" key="3">
    <source>
        <dbReference type="Proteomes" id="UP000257109"/>
    </source>
</evidence>
<dbReference type="InterPro" id="IPR036188">
    <property type="entry name" value="FAD/NAD-bd_sf"/>
</dbReference>
<organism evidence="2 3">
    <name type="scientific">Mucuna pruriens</name>
    <name type="common">Velvet bean</name>
    <name type="synonym">Dolichos pruriens</name>
    <dbReference type="NCBI Taxonomy" id="157652"/>
    <lineage>
        <taxon>Eukaryota</taxon>
        <taxon>Viridiplantae</taxon>
        <taxon>Streptophyta</taxon>
        <taxon>Embryophyta</taxon>
        <taxon>Tracheophyta</taxon>
        <taxon>Spermatophyta</taxon>
        <taxon>Magnoliopsida</taxon>
        <taxon>eudicotyledons</taxon>
        <taxon>Gunneridae</taxon>
        <taxon>Pentapetalae</taxon>
        <taxon>rosids</taxon>
        <taxon>fabids</taxon>
        <taxon>Fabales</taxon>
        <taxon>Fabaceae</taxon>
        <taxon>Papilionoideae</taxon>
        <taxon>50 kb inversion clade</taxon>
        <taxon>NPAAA clade</taxon>
        <taxon>indigoferoid/millettioid clade</taxon>
        <taxon>Phaseoleae</taxon>
        <taxon>Mucuna</taxon>
    </lineage>
</organism>
<dbReference type="OrthoDB" id="66881at2759"/>
<protein>
    <recommendedName>
        <fullName evidence="4">Flavin-containing monooxygenase</fullName>
    </recommendedName>
</protein>
<name>A0A371G7I8_MUCPR</name>
<gene>
    <name evidence="2" type="ORF">CR513_32167</name>
</gene>
<feature type="compositionally biased region" description="Polar residues" evidence="1">
    <location>
        <begin position="182"/>
        <end position="192"/>
    </location>
</feature>
<keyword evidence="3" id="KW-1185">Reference proteome</keyword>
<proteinExistence type="predicted"/>
<dbReference type="SUPFAM" id="SSF51905">
    <property type="entry name" value="FAD/NAD(P)-binding domain"/>
    <property type="match status" value="1"/>
</dbReference>
<evidence type="ECO:0008006" key="4">
    <source>
        <dbReference type="Google" id="ProtNLM"/>
    </source>
</evidence>
<comment type="caution">
    <text evidence="2">The sequence shown here is derived from an EMBL/GenBank/DDBJ whole genome shotgun (WGS) entry which is preliminary data.</text>
</comment>
<evidence type="ECO:0000313" key="2">
    <source>
        <dbReference type="EMBL" id="RDX86491.1"/>
    </source>
</evidence>
<sequence length="293" mass="32586">MERKVAIIGAQTNGLVAYKYLLKFGFNPTIYEVEDGVGGLWSSPSSKIINKYFPWHSTVKQDNPSHNQFSHHKVRAFANCESESREHLSPVEAESILAQADFSGQNHSNKNVTEQEIYWDQGINDSVGLDLDLASLCINKALQATSLVWKNSGILDLASSVTTDIPKSETKSVRLRRVHPKPSQSNSVASKSALSRDRVGFVSTETKSDQSLPRASRHSTLDVLHKTLISTLSHNLTHCVLKRIDLRTFILLEATRDLRIKSSDVLVIGSFKMGHTTQLLSLGMKYWLIVLSG</sequence>
<reference evidence="2" key="1">
    <citation type="submission" date="2018-05" db="EMBL/GenBank/DDBJ databases">
        <title>Draft genome of Mucuna pruriens seed.</title>
        <authorList>
            <person name="Nnadi N.E."/>
            <person name="Vos R."/>
            <person name="Hasami M.H."/>
            <person name="Devisetty U.K."/>
            <person name="Aguiy J.C."/>
        </authorList>
    </citation>
    <scope>NUCLEOTIDE SEQUENCE [LARGE SCALE GENOMIC DNA]</scope>
    <source>
        <strain evidence="2">JCA_2017</strain>
    </source>
</reference>
<dbReference type="EMBL" id="QJKJ01006508">
    <property type="protein sequence ID" value="RDX86491.1"/>
    <property type="molecule type" value="Genomic_DNA"/>
</dbReference>
<dbReference type="Proteomes" id="UP000257109">
    <property type="component" value="Unassembled WGS sequence"/>
</dbReference>
<feature type="non-terminal residue" evidence="2">
    <location>
        <position position="1"/>
    </location>
</feature>